<evidence type="ECO:0000256" key="4">
    <source>
        <dbReference type="ARBA" id="ARBA00023315"/>
    </source>
</evidence>
<dbReference type="InterPro" id="IPR016039">
    <property type="entry name" value="Thiolase-like"/>
</dbReference>
<keyword evidence="11" id="KW-1185">Reference proteome</keyword>
<comment type="caution">
    <text evidence="10">The sequence shown here is derived from an EMBL/GenBank/DDBJ whole genome shotgun (WGS) entry which is preliminary data.</text>
</comment>
<evidence type="ECO:0000259" key="9">
    <source>
        <dbReference type="Pfam" id="PF02803"/>
    </source>
</evidence>
<evidence type="ECO:0000259" key="8">
    <source>
        <dbReference type="Pfam" id="PF00108"/>
    </source>
</evidence>
<dbReference type="PROSITE" id="PS00098">
    <property type="entry name" value="THIOLASE_1"/>
    <property type="match status" value="1"/>
</dbReference>
<dbReference type="Pfam" id="PF02803">
    <property type="entry name" value="Thiolase_C"/>
    <property type="match status" value="1"/>
</dbReference>
<protein>
    <recommendedName>
        <fullName evidence="6">Probable acetyl-CoA acetyltransferase</fullName>
        <ecNumber evidence="2">2.3.1.9</ecNumber>
    </recommendedName>
    <alternativeName>
        <fullName evidence="5">Acetoacetyl-CoA thiolase</fullName>
    </alternativeName>
</protein>
<organism evidence="10 11">
    <name type="scientific">Actinocorallia longicatena</name>
    <dbReference type="NCBI Taxonomy" id="111803"/>
    <lineage>
        <taxon>Bacteria</taxon>
        <taxon>Bacillati</taxon>
        <taxon>Actinomycetota</taxon>
        <taxon>Actinomycetes</taxon>
        <taxon>Streptosporangiales</taxon>
        <taxon>Thermomonosporaceae</taxon>
        <taxon>Actinocorallia</taxon>
    </lineage>
</organism>
<feature type="domain" description="Thiolase N-terminal" evidence="8">
    <location>
        <begin position="5"/>
        <end position="260"/>
    </location>
</feature>
<dbReference type="InterPro" id="IPR020617">
    <property type="entry name" value="Thiolase_C"/>
</dbReference>
<dbReference type="EC" id="2.3.1.9" evidence="2"/>
<dbReference type="SUPFAM" id="SSF53901">
    <property type="entry name" value="Thiolase-like"/>
    <property type="match status" value="1"/>
</dbReference>
<evidence type="ECO:0000256" key="2">
    <source>
        <dbReference type="ARBA" id="ARBA00012705"/>
    </source>
</evidence>
<dbReference type="NCBIfam" id="TIGR01930">
    <property type="entry name" value="AcCoA-C-Actrans"/>
    <property type="match status" value="1"/>
</dbReference>
<sequence length="393" mass="39930">MSDAVLVSACRTAIGTSFKGSLTETTAFDLARAIIVESLNRTGLGPGGVDDVVLGESMYGGGDIARHAALAAGLDQVPGLAVNRHCASGLSAVAVAAASIASGAQEVIVAGGAHSTSTAPRSAFRTPGTGEWSDGWIPPSHESRHGAPNDDMSITVGWNAAVEAGLSREELDGWAYTSHVRAVNAGDLGWFRDEIVPLNVVRGDGSHAVFDVDEHPRRSTSLEKLASLRPLHPEIDGFAITPGNSAGVNDGAAAVVLMSAERAEAQGLAPLAFVRGWSTVAVDPRVTGLAPVRAIPEALDRLGLSVADVDVFEINEAFASVAAAAAKLLKLDPADVNPVGSGCSLGHPIAATGARMVVSLVHELRRRGGGRGVASLCAGGGMGAALVIEAPST</sequence>
<evidence type="ECO:0000256" key="6">
    <source>
        <dbReference type="ARBA" id="ARBA00040529"/>
    </source>
</evidence>
<evidence type="ECO:0000256" key="3">
    <source>
        <dbReference type="ARBA" id="ARBA00022679"/>
    </source>
</evidence>
<evidence type="ECO:0000256" key="7">
    <source>
        <dbReference type="RuleBase" id="RU003557"/>
    </source>
</evidence>
<dbReference type="PANTHER" id="PTHR18919:SF107">
    <property type="entry name" value="ACETYL-COA ACETYLTRANSFERASE, CYTOSOLIC"/>
    <property type="match status" value="1"/>
</dbReference>
<gene>
    <name evidence="10" type="ORF">GCM10010468_47240</name>
</gene>
<proteinExistence type="inferred from homology"/>
<dbReference type="PROSITE" id="PS00099">
    <property type="entry name" value="THIOLASE_3"/>
    <property type="match status" value="1"/>
</dbReference>
<evidence type="ECO:0000313" key="11">
    <source>
        <dbReference type="Proteomes" id="UP001501237"/>
    </source>
</evidence>
<dbReference type="PANTHER" id="PTHR18919">
    <property type="entry name" value="ACETYL-COA C-ACYLTRANSFERASE"/>
    <property type="match status" value="1"/>
</dbReference>
<evidence type="ECO:0000313" key="10">
    <source>
        <dbReference type="EMBL" id="GAA3221830.1"/>
    </source>
</evidence>
<dbReference type="Pfam" id="PF00108">
    <property type="entry name" value="Thiolase_N"/>
    <property type="match status" value="1"/>
</dbReference>
<dbReference type="InterPro" id="IPR020616">
    <property type="entry name" value="Thiolase_N"/>
</dbReference>
<evidence type="ECO:0000256" key="5">
    <source>
        <dbReference type="ARBA" id="ARBA00030755"/>
    </source>
</evidence>
<accession>A0ABP6QH52</accession>
<dbReference type="RefSeq" id="WP_344832002.1">
    <property type="nucleotide sequence ID" value="NZ_BAAAUV010000012.1"/>
</dbReference>
<dbReference type="Proteomes" id="UP001501237">
    <property type="component" value="Unassembled WGS sequence"/>
</dbReference>
<dbReference type="Gene3D" id="3.40.47.10">
    <property type="match status" value="1"/>
</dbReference>
<evidence type="ECO:0000256" key="1">
    <source>
        <dbReference type="ARBA" id="ARBA00010982"/>
    </source>
</evidence>
<feature type="domain" description="Thiolase C-terminal" evidence="9">
    <location>
        <begin position="269"/>
        <end position="389"/>
    </location>
</feature>
<dbReference type="InterPro" id="IPR002155">
    <property type="entry name" value="Thiolase"/>
</dbReference>
<dbReference type="InterPro" id="IPR020615">
    <property type="entry name" value="Thiolase_acyl_enz_int_AS"/>
</dbReference>
<reference evidence="11" key="1">
    <citation type="journal article" date="2019" name="Int. J. Syst. Evol. Microbiol.">
        <title>The Global Catalogue of Microorganisms (GCM) 10K type strain sequencing project: providing services to taxonomists for standard genome sequencing and annotation.</title>
        <authorList>
            <consortium name="The Broad Institute Genomics Platform"/>
            <consortium name="The Broad Institute Genome Sequencing Center for Infectious Disease"/>
            <person name="Wu L."/>
            <person name="Ma J."/>
        </authorList>
    </citation>
    <scope>NUCLEOTIDE SEQUENCE [LARGE SCALE GENOMIC DNA]</scope>
    <source>
        <strain evidence="11">JCM 9377</strain>
    </source>
</reference>
<keyword evidence="3 7" id="KW-0808">Transferase</keyword>
<name>A0ABP6QH52_9ACTN</name>
<dbReference type="CDD" id="cd00751">
    <property type="entry name" value="thiolase"/>
    <property type="match status" value="1"/>
</dbReference>
<comment type="similarity">
    <text evidence="1 7">Belongs to the thiolase-like superfamily. Thiolase family.</text>
</comment>
<dbReference type="EMBL" id="BAAAUV010000012">
    <property type="protein sequence ID" value="GAA3221830.1"/>
    <property type="molecule type" value="Genomic_DNA"/>
</dbReference>
<dbReference type="PIRSF" id="PIRSF000429">
    <property type="entry name" value="Ac-CoA_Ac_transf"/>
    <property type="match status" value="1"/>
</dbReference>
<keyword evidence="4 7" id="KW-0012">Acyltransferase</keyword>
<dbReference type="InterPro" id="IPR020610">
    <property type="entry name" value="Thiolase_AS"/>
</dbReference>